<dbReference type="GO" id="GO:0016020">
    <property type="term" value="C:membrane"/>
    <property type="evidence" value="ECO:0007669"/>
    <property type="project" value="InterPro"/>
</dbReference>
<feature type="binding site" evidence="7">
    <location>
        <position position="270"/>
    </location>
    <ligand>
        <name>chlorophyll a</name>
        <dbReference type="ChEBI" id="CHEBI:58416"/>
        <label>1</label>
    </ligand>
</feature>
<evidence type="ECO:0000313" key="9">
    <source>
        <dbReference type="Proteomes" id="UP000019335"/>
    </source>
</evidence>
<feature type="binding site" evidence="7">
    <location>
        <position position="272"/>
    </location>
    <ligand>
        <name>chlorophyll a</name>
        <dbReference type="ChEBI" id="CHEBI:58416"/>
        <label>1</label>
    </ligand>
</feature>
<sequence length="295" mass="31638">MACPHGLRIVNFFTGAPQEPTLLFLRFLALPSRKTRAMSSASFTNAPCPSPSLQSSPKKMTMFRKLALALLCSSAVAFHAPAPVSRSSVRLQAENKPAAPPAAAPAAAAPAAAAAAPPPPAKPQPVFSKSVPFLLKPKNLDGMVGDVGFDPLGLAEYVDIRWLREAELKNGRVAMLAFLGFVVQEFIRLPGDLYSEPNGVKAFFQVGPQPLIQIFLFCGFLEFTLHKGKMTQMDMFADGKREPGNFGFDPLGFGKDPSKRERLALAELKNGRLAMIAIGGLIHHALVTGHATFSS</sequence>
<protein>
    <submittedName>
        <fullName evidence="8">Light-harvesting protein</fullName>
    </submittedName>
</protein>
<keyword evidence="5" id="KW-0602">Photosynthesis</keyword>
<dbReference type="OrthoDB" id="423598at2759"/>
<dbReference type="Proteomes" id="UP000019335">
    <property type="component" value="Chromosome 7"/>
</dbReference>
<feature type="binding site" description="axial binding residue" evidence="7">
    <location>
        <position position="172"/>
    </location>
    <ligand>
        <name>chlorophyll b</name>
        <dbReference type="ChEBI" id="CHEBI:61721"/>
        <label>1</label>
    </ligand>
    <ligandPart>
        <name>Mg</name>
        <dbReference type="ChEBI" id="CHEBI:25107"/>
    </ligandPart>
</feature>
<organism evidence="8 9">
    <name type="scientific">Nannochloropsis gaditana</name>
    <dbReference type="NCBI Taxonomy" id="72520"/>
    <lineage>
        <taxon>Eukaryota</taxon>
        <taxon>Sar</taxon>
        <taxon>Stramenopiles</taxon>
        <taxon>Ochrophyta</taxon>
        <taxon>Eustigmatophyceae</taxon>
        <taxon>Eustigmatales</taxon>
        <taxon>Monodopsidaceae</taxon>
        <taxon>Nannochloropsis</taxon>
    </lineage>
</organism>
<accession>W7TJ16</accession>
<evidence type="ECO:0000256" key="6">
    <source>
        <dbReference type="ARBA" id="ARBA00022640"/>
    </source>
</evidence>
<dbReference type="GO" id="GO:0016168">
    <property type="term" value="F:chlorophyll binding"/>
    <property type="evidence" value="ECO:0007669"/>
    <property type="project" value="UniProtKB-KW"/>
</dbReference>
<evidence type="ECO:0000256" key="1">
    <source>
        <dbReference type="ARBA" id="ARBA00004022"/>
    </source>
</evidence>
<dbReference type="PANTHER" id="PTHR21649">
    <property type="entry name" value="CHLOROPHYLL A/B BINDING PROTEIN"/>
    <property type="match status" value="1"/>
</dbReference>
<keyword evidence="4" id="KW-0150">Chloroplast</keyword>
<evidence type="ECO:0000256" key="4">
    <source>
        <dbReference type="ARBA" id="ARBA00022528"/>
    </source>
</evidence>
<evidence type="ECO:0000256" key="7">
    <source>
        <dbReference type="PIRSR" id="PIRSR601344-1"/>
    </source>
</evidence>
<dbReference type="InterPro" id="IPR001344">
    <property type="entry name" value="Chloro_AB-bd_pln"/>
</dbReference>
<comment type="function">
    <text evidence="1">The light-harvesting complex (LHC) functions as a light receptor, it captures and delivers excitation energy to photosystems with which it is closely associated. Energy is transferred from the carotenoid and chlorophyll C (or B) to chlorophyll A and the photosynthetic reaction centers where it is used to synthesize ATP and reducing power.</text>
</comment>
<comment type="similarity">
    <text evidence="3">Belongs to the fucoxanthin chlorophyll protein family.</text>
</comment>
<dbReference type="InterPro" id="IPR022796">
    <property type="entry name" value="Chloroa_b-bind"/>
</dbReference>
<feature type="binding site" evidence="7">
    <location>
        <position position="167"/>
    </location>
    <ligand>
        <name>chlorophyll a</name>
        <dbReference type="ChEBI" id="CHEBI:58416"/>
        <label>1</label>
    </ligand>
</feature>
<evidence type="ECO:0000313" key="8">
    <source>
        <dbReference type="EMBL" id="EWM27030.1"/>
    </source>
</evidence>
<keyword evidence="9" id="KW-1185">Reference proteome</keyword>
<name>W7TJ16_9STRA</name>
<dbReference type="GO" id="GO:0009507">
    <property type="term" value="C:chloroplast"/>
    <property type="evidence" value="ECO:0007669"/>
    <property type="project" value="UniProtKB-SubCell"/>
</dbReference>
<gene>
    <name evidence="8" type="ORF">Naga_100056g15</name>
</gene>
<comment type="caution">
    <text evidence="8">The sequence shown here is derived from an EMBL/GenBank/DDBJ whole genome shotgun (WGS) entry which is preliminary data.</text>
</comment>
<feature type="binding site" evidence="7">
    <location>
        <position position="267"/>
    </location>
    <ligand>
        <name>chlorophyll a</name>
        <dbReference type="ChEBI" id="CHEBI:58416"/>
        <label>1</label>
    </ligand>
</feature>
<evidence type="ECO:0000256" key="3">
    <source>
        <dbReference type="ARBA" id="ARBA00005933"/>
    </source>
</evidence>
<dbReference type="GO" id="GO:0009765">
    <property type="term" value="P:photosynthesis, light harvesting"/>
    <property type="evidence" value="ECO:0007669"/>
    <property type="project" value="InterPro"/>
</dbReference>
<keyword evidence="7" id="KW-0148">Chlorophyll</keyword>
<evidence type="ECO:0000256" key="5">
    <source>
        <dbReference type="ARBA" id="ARBA00022531"/>
    </source>
</evidence>
<reference evidence="8 9" key="1">
    <citation type="journal article" date="2014" name="Mol. Plant">
        <title>Chromosome Scale Genome Assembly and Transcriptome Profiling of Nannochloropsis gaditana in Nitrogen Depletion.</title>
        <authorList>
            <person name="Corteggiani Carpinelli E."/>
            <person name="Telatin A."/>
            <person name="Vitulo N."/>
            <person name="Forcato C."/>
            <person name="D'Angelo M."/>
            <person name="Schiavon R."/>
            <person name="Vezzi A."/>
            <person name="Giacometti G.M."/>
            <person name="Morosinotto T."/>
            <person name="Valle G."/>
        </authorList>
    </citation>
    <scope>NUCLEOTIDE SEQUENCE [LARGE SCALE GENOMIC DNA]</scope>
    <source>
        <strain evidence="8 9">B-31</strain>
    </source>
</reference>
<dbReference type="EMBL" id="AZIL01000523">
    <property type="protein sequence ID" value="EWM27030.1"/>
    <property type="molecule type" value="Genomic_DNA"/>
</dbReference>
<dbReference type="Gene3D" id="1.10.3460.10">
    <property type="entry name" value="Chlorophyll a/b binding protein domain"/>
    <property type="match status" value="1"/>
</dbReference>
<dbReference type="Pfam" id="PF00504">
    <property type="entry name" value="Chloroa_b-bind"/>
    <property type="match status" value="1"/>
</dbReference>
<proteinExistence type="inferred from homology"/>
<dbReference type="SUPFAM" id="SSF103511">
    <property type="entry name" value="Chlorophyll a-b binding protein"/>
    <property type="match status" value="1"/>
</dbReference>
<keyword evidence="7" id="KW-0157">Chromophore</keyword>
<dbReference type="AlphaFoldDB" id="W7TJ16"/>
<comment type="subcellular location">
    <subcellularLocation>
        <location evidence="2">Plastid</location>
        <location evidence="2">Chloroplast</location>
    </subcellularLocation>
</comment>
<keyword evidence="6" id="KW-0934">Plastid</keyword>
<evidence type="ECO:0000256" key="2">
    <source>
        <dbReference type="ARBA" id="ARBA00004229"/>
    </source>
</evidence>